<reference evidence="2 3" key="1">
    <citation type="submission" date="2018-03" db="EMBL/GenBank/DDBJ databases">
        <authorList>
            <person name="Fogelqvist J."/>
        </authorList>
    </citation>
    <scope>NUCLEOTIDE SEQUENCE [LARGE SCALE GENOMIC DNA]</scope>
</reference>
<feature type="region of interest" description="Disordered" evidence="1">
    <location>
        <begin position="219"/>
        <end position="274"/>
    </location>
</feature>
<keyword evidence="2" id="KW-0496">Mitochondrion</keyword>
<dbReference type="Proteomes" id="UP000290189">
    <property type="component" value="Unassembled WGS sequence"/>
</dbReference>
<proteinExistence type="predicted"/>
<organism evidence="2 3">
    <name type="scientific">Plasmodiophora brassicae</name>
    <name type="common">Clubroot disease agent</name>
    <dbReference type="NCBI Taxonomy" id="37360"/>
    <lineage>
        <taxon>Eukaryota</taxon>
        <taxon>Sar</taxon>
        <taxon>Rhizaria</taxon>
        <taxon>Endomyxa</taxon>
        <taxon>Phytomyxea</taxon>
        <taxon>Plasmodiophorida</taxon>
        <taxon>Plasmodiophoridae</taxon>
        <taxon>Plasmodiophora</taxon>
    </lineage>
</organism>
<evidence type="ECO:0000256" key="1">
    <source>
        <dbReference type="SAM" id="MobiDB-lite"/>
    </source>
</evidence>
<protein>
    <submittedName>
        <fullName evidence="2">Uncharacterized protein</fullName>
    </submittedName>
</protein>
<sequence>MSGIYTETNEAPAKSVSHSDFVELDANAAGRALASLTFVHSNDIGSKYRAKVEVCPLGEIGSKMRTSHISMRMPTTVPPKGHFETTSGSAFVKRGDASACRTARKPPPAPNQILLADISTPSFETVSQGDFRWPDQQGRQRATPALTIKTQNDLGTKLLTTKVPVDQPQAIKFGDISNANYETTTQAMSRPPGAGWGRVCAAAGLTGQQDTSSHEVVAWRQRKHPLPRVPPKPTSMRDEPIPPGMYFDPVAGRNRTAVKSPSPPASSNPPLQDTAASLIAQQFVARR</sequence>
<accession>A0A3P3YEX4</accession>
<evidence type="ECO:0000313" key="2">
    <source>
        <dbReference type="EMBL" id="SPQ98735.1"/>
    </source>
</evidence>
<name>A0A3P3YEX4_PLABS</name>
<geneLocation type="mitochondrion" evidence="2"/>
<evidence type="ECO:0000313" key="3">
    <source>
        <dbReference type="Proteomes" id="UP000290189"/>
    </source>
</evidence>
<gene>
    <name evidence="2" type="ORF">PLBR_LOCUS5950</name>
</gene>
<dbReference type="EMBL" id="OVEO01000010">
    <property type="protein sequence ID" value="SPQ98735.1"/>
    <property type="molecule type" value="Genomic_DNA"/>
</dbReference>
<dbReference type="AlphaFoldDB" id="A0A3P3YEX4"/>